<proteinExistence type="predicted"/>
<name>A0AAV4BFK1_9GAST</name>
<protein>
    <submittedName>
        <fullName evidence="1">Uncharacterized protein</fullName>
    </submittedName>
</protein>
<comment type="caution">
    <text evidence="1">The sequence shown here is derived from an EMBL/GenBank/DDBJ whole genome shotgun (WGS) entry which is preliminary data.</text>
</comment>
<accession>A0AAV4BFK1</accession>
<keyword evidence="2" id="KW-1185">Reference proteome</keyword>
<dbReference type="AlphaFoldDB" id="A0AAV4BFK1"/>
<dbReference type="Proteomes" id="UP000735302">
    <property type="component" value="Unassembled WGS sequence"/>
</dbReference>
<dbReference type="EMBL" id="BLXT01005065">
    <property type="protein sequence ID" value="GFO19330.1"/>
    <property type="molecule type" value="Genomic_DNA"/>
</dbReference>
<gene>
    <name evidence="1" type="ORF">PoB_004583500</name>
</gene>
<evidence type="ECO:0000313" key="2">
    <source>
        <dbReference type="Proteomes" id="UP000735302"/>
    </source>
</evidence>
<organism evidence="1 2">
    <name type="scientific">Plakobranchus ocellatus</name>
    <dbReference type="NCBI Taxonomy" id="259542"/>
    <lineage>
        <taxon>Eukaryota</taxon>
        <taxon>Metazoa</taxon>
        <taxon>Spiralia</taxon>
        <taxon>Lophotrochozoa</taxon>
        <taxon>Mollusca</taxon>
        <taxon>Gastropoda</taxon>
        <taxon>Heterobranchia</taxon>
        <taxon>Euthyneura</taxon>
        <taxon>Panpulmonata</taxon>
        <taxon>Sacoglossa</taxon>
        <taxon>Placobranchoidea</taxon>
        <taxon>Plakobranchidae</taxon>
        <taxon>Plakobranchus</taxon>
    </lineage>
</organism>
<sequence length="94" mass="11100">MTQQKKASRRTERIRKRRTYLMEGNHGCRSAILFILCWSQYQLLKELSNPPPRQLPEPLSPPGLSPERSKYLFQNKRQFVREDCQDILCPAVPE</sequence>
<reference evidence="1 2" key="1">
    <citation type="journal article" date="2021" name="Elife">
        <title>Chloroplast acquisition without the gene transfer in kleptoplastic sea slugs, Plakobranchus ocellatus.</title>
        <authorList>
            <person name="Maeda T."/>
            <person name="Takahashi S."/>
            <person name="Yoshida T."/>
            <person name="Shimamura S."/>
            <person name="Takaki Y."/>
            <person name="Nagai Y."/>
            <person name="Toyoda A."/>
            <person name="Suzuki Y."/>
            <person name="Arimoto A."/>
            <person name="Ishii H."/>
            <person name="Satoh N."/>
            <person name="Nishiyama T."/>
            <person name="Hasebe M."/>
            <person name="Maruyama T."/>
            <person name="Minagawa J."/>
            <person name="Obokata J."/>
            <person name="Shigenobu S."/>
        </authorList>
    </citation>
    <scope>NUCLEOTIDE SEQUENCE [LARGE SCALE GENOMIC DNA]</scope>
</reference>
<evidence type="ECO:0000313" key="1">
    <source>
        <dbReference type="EMBL" id="GFO19330.1"/>
    </source>
</evidence>